<proteinExistence type="predicted"/>
<feature type="region of interest" description="Disordered" evidence="1">
    <location>
        <begin position="150"/>
        <end position="175"/>
    </location>
</feature>
<protein>
    <submittedName>
        <fullName evidence="2">Uncharacterized protein</fullName>
    </submittedName>
</protein>
<sequence>MNLDVALWGVFQFALSPFSNMSLWRNINDLENLGDMCVSFSSPQPHSFTETFSFPPAAQRSAVASEVAWVINRCMEKWGSWNRSKAVAPAVSGAVAQTLRDLMERLSLSAALAEDWEATYQHAEARRSRLRKEICSLGVDPERVLRDLGCDGGPHKRPAKRAKTVTSSAAGRGGA</sequence>
<comment type="caution">
    <text evidence="2">The sequence shown here is derived from an EMBL/GenBank/DDBJ whole genome shotgun (WGS) entry which is preliminary data.</text>
</comment>
<evidence type="ECO:0000313" key="3">
    <source>
        <dbReference type="Proteomes" id="UP001642484"/>
    </source>
</evidence>
<name>A0ABP0HI73_9DINO</name>
<keyword evidence="3" id="KW-1185">Reference proteome</keyword>
<accession>A0ABP0HI73</accession>
<dbReference type="EMBL" id="CAXAMN010000647">
    <property type="protein sequence ID" value="CAK8989862.1"/>
    <property type="molecule type" value="Genomic_DNA"/>
</dbReference>
<evidence type="ECO:0000256" key="1">
    <source>
        <dbReference type="SAM" id="MobiDB-lite"/>
    </source>
</evidence>
<reference evidence="2 3" key="1">
    <citation type="submission" date="2024-02" db="EMBL/GenBank/DDBJ databases">
        <authorList>
            <person name="Chen Y."/>
            <person name="Shah S."/>
            <person name="Dougan E. K."/>
            <person name="Thang M."/>
            <person name="Chan C."/>
        </authorList>
    </citation>
    <scope>NUCLEOTIDE SEQUENCE [LARGE SCALE GENOMIC DNA]</scope>
</reference>
<organism evidence="2 3">
    <name type="scientific">Durusdinium trenchii</name>
    <dbReference type="NCBI Taxonomy" id="1381693"/>
    <lineage>
        <taxon>Eukaryota</taxon>
        <taxon>Sar</taxon>
        <taxon>Alveolata</taxon>
        <taxon>Dinophyceae</taxon>
        <taxon>Suessiales</taxon>
        <taxon>Symbiodiniaceae</taxon>
        <taxon>Durusdinium</taxon>
    </lineage>
</organism>
<gene>
    <name evidence="2" type="ORF">CCMP2556_LOCUS1824</name>
</gene>
<dbReference type="Proteomes" id="UP001642484">
    <property type="component" value="Unassembled WGS sequence"/>
</dbReference>
<evidence type="ECO:0000313" key="2">
    <source>
        <dbReference type="EMBL" id="CAK8989862.1"/>
    </source>
</evidence>